<feature type="chain" id="PRO_5045235093" evidence="5">
    <location>
        <begin position="20"/>
        <end position="372"/>
    </location>
</feature>
<comment type="caution">
    <text evidence="7">The sequence shown here is derived from an EMBL/GenBank/DDBJ whole genome shotgun (WGS) entry which is preliminary data.</text>
</comment>
<dbReference type="InterPro" id="IPR036249">
    <property type="entry name" value="Thioredoxin-like_sf"/>
</dbReference>
<proteinExistence type="predicted"/>
<dbReference type="Proteomes" id="UP001500582">
    <property type="component" value="Unassembled WGS sequence"/>
</dbReference>
<sequence length="372" mass="42207">MRNTIVILLALFLTIEAHGQQYTINGTVNDIDSGMIRMYKADLSGFADSAVIKSGKFVMQGKAKISERHGFVITPGTWMFRAFLENSNMTFNIDTIGAMHQSDNSVMIWSINQKGSAINDIYLRFKKETDYSYYYSSLESIYKNGGDNQIQMDSLKLLMVEKQKNWIKKFVDKNPSSIAAVYIYNDYYELFKQFYHNTPPGFKEAVAQFTGDAKKTECYKNLAVTAANLVNKHIGTPAPNFALLQRDNTKFSLSETKGTFVMIDFWASWCVPCRAAIPNWKSVYAKYHDKGLNIVGVSDDQNQNSWKNALDKELMPWTQVVDERTPSKPGNVSTLYGVNYLPHYVLIDKEGKILLSTGDEGTMMNKIAEIFN</sequence>
<keyword evidence="4" id="KW-0676">Redox-active center</keyword>
<dbReference type="InterPro" id="IPR050553">
    <property type="entry name" value="Thioredoxin_ResA/DsbE_sf"/>
</dbReference>
<accession>A0ABP8GRX1</accession>
<dbReference type="InterPro" id="IPR000866">
    <property type="entry name" value="AhpC/TSA"/>
</dbReference>
<dbReference type="PANTHER" id="PTHR42852">
    <property type="entry name" value="THIOL:DISULFIDE INTERCHANGE PROTEIN DSBE"/>
    <property type="match status" value="1"/>
</dbReference>
<dbReference type="EMBL" id="BAABFT010000009">
    <property type="protein sequence ID" value="GAA4329050.1"/>
    <property type="molecule type" value="Genomic_DNA"/>
</dbReference>
<keyword evidence="8" id="KW-1185">Reference proteome</keyword>
<keyword evidence="2" id="KW-0201">Cytochrome c-type biogenesis</keyword>
<feature type="domain" description="Thioredoxin" evidence="6">
    <location>
        <begin position="232"/>
        <end position="372"/>
    </location>
</feature>
<organism evidence="7 8">
    <name type="scientific">Mucilaginibacter gynuensis</name>
    <dbReference type="NCBI Taxonomy" id="1302236"/>
    <lineage>
        <taxon>Bacteria</taxon>
        <taxon>Pseudomonadati</taxon>
        <taxon>Bacteroidota</taxon>
        <taxon>Sphingobacteriia</taxon>
        <taxon>Sphingobacteriales</taxon>
        <taxon>Sphingobacteriaceae</taxon>
        <taxon>Mucilaginibacter</taxon>
    </lineage>
</organism>
<gene>
    <name evidence="7" type="ORF">GCM10023149_33450</name>
</gene>
<evidence type="ECO:0000256" key="1">
    <source>
        <dbReference type="ARBA" id="ARBA00004196"/>
    </source>
</evidence>
<dbReference type="SUPFAM" id="SSF52833">
    <property type="entry name" value="Thioredoxin-like"/>
    <property type="match status" value="1"/>
</dbReference>
<keyword evidence="5" id="KW-0732">Signal</keyword>
<protein>
    <submittedName>
        <fullName evidence="7">TlpA disulfide reductase family protein</fullName>
    </submittedName>
</protein>
<dbReference type="Pfam" id="PF00578">
    <property type="entry name" value="AhpC-TSA"/>
    <property type="match status" value="1"/>
</dbReference>
<evidence type="ECO:0000256" key="3">
    <source>
        <dbReference type="ARBA" id="ARBA00023157"/>
    </source>
</evidence>
<reference evidence="8" key="1">
    <citation type="journal article" date="2019" name="Int. J. Syst. Evol. Microbiol.">
        <title>The Global Catalogue of Microorganisms (GCM) 10K type strain sequencing project: providing services to taxonomists for standard genome sequencing and annotation.</title>
        <authorList>
            <consortium name="The Broad Institute Genomics Platform"/>
            <consortium name="The Broad Institute Genome Sequencing Center for Infectious Disease"/>
            <person name="Wu L."/>
            <person name="Ma J."/>
        </authorList>
    </citation>
    <scope>NUCLEOTIDE SEQUENCE [LARGE SCALE GENOMIC DNA]</scope>
    <source>
        <strain evidence="8">JCM 17705</strain>
    </source>
</reference>
<dbReference type="Gene3D" id="3.40.30.10">
    <property type="entry name" value="Glutaredoxin"/>
    <property type="match status" value="1"/>
</dbReference>
<dbReference type="InterPro" id="IPR025380">
    <property type="entry name" value="DUF4369"/>
</dbReference>
<dbReference type="RefSeq" id="WP_345212278.1">
    <property type="nucleotide sequence ID" value="NZ_BAABFT010000009.1"/>
</dbReference>
<name>A0ABP8GRX1_9SPHI</name>
<dbReference type="CDD" id="cd02966">
    <property type="entry name" value="TlpA_like_family"/>
    <property type="match status" value="1"/>
</dbReference>
<evidence type="ECO:0000256" key="4">
    <source>
        <dbReference type="ARBA" id="ARBA00023284"/>
    </source>
</evidence>
<dbReference type="InterPro" id="IPR013766">
    <property type="entry name" value="Thioredoxin_domain"/>
</dbReference>
<dbReference type="Pfam" id="PF14289">
    <property type="entry name" value="DUF4369"/>
    <property type="match status" value="1"/>
</dbReference>
<evidence type="ECO:0000256" key="5">
    <source>
        <dbReference type="SAM" id="SignalP"/>
    </source>
</evidence>
<evidence type="ECO:0000313" key="8">
    <source>
        <dbReference type="Proteomes" id="UP001500582"/>
    </source>
</evidence>
<comment type="subcellular location">
    <subcellularLocation>
        <location evidence="1">Cell envelope</location>
    </subcellularLocation>
</comment>
<evidence type="ECO:0000313" key="7">
    <source>
        <dbReference type="EMBL" id="GAA4329050.1"/>
    </source>
</evidence>
<keyword evidence="3" id="KW-1015">Disulfide bond</keyword>
<evidence type="ECO:0000256" key="2">
    <source>
        <dbReference type="ARBA" id="ARBA00022748"/>
    </source>
</evidence>
<dbReference type="PANTHER" id="PTHR42852:SF6">
    <property type="entry name" value="THIOL:DISULFIDE INTERCHANGE PROTEIN DSBE"/>
    <property type="match status" value="1"/>
</dbReference>
<feature type="signal peptide" evidence="5">
    <location>
        <begin position="1"/>
        <end position="19"/>
    </location>
</feature>
<dbReference type="PROSITE" id="PS51352">
    <property type="entry name" value="THIOREDOXIN_2"/>
    <property type="match status" value="1"/>
</dbReference>
<evidence type="ECO:0000259" key="6">
    <source>
        <dbReference type="PROSITE" id="PS51352"/>
    </source>
</evidence>